<evidence type="ECO:0000256" key="1">
    <source>
        <dbReference type="ARBA" id="ARBA00001974"/>
    </source>
</evidence>
<dbReference type="RefSeq" id="WP_377873970.1">
    <property type="nucleotide sequence ID" value="NZ_JBHMAY010000062.1"/>
</dbReference>
<dbReference type="Pfam" id="PF00890">
    <property type="entry name" value="FAD_binding_2"/>
    <property type="match status" value="1"/>
</dbReference>
<dbReference type="PANTHER" id="PTHR43400:SF10">
    <property type="entry name" value="3-OXOSTEROID 1-DEHYDROGENASE"/>
    <property type="match status" value="1"/>
</dbReference>
<sequence length="501" mass="52268">MAFDDQFDVVVVGSGAGALTGAYLAARAGLRTAVVEGAALLGGTSAYSGAACWLPGTQVQERFGVADSTAAAREYLRALLGEDRTGRQEAFLAKAPELVAALEADPAIEFEWRAFPDYFDRPGRVPGGRSFVPVDLPLSELGERAELVRPPVDRDRTGRGHRDAPLDGGRALIGRLLLAFDATGNGTVFTGTPVDELVVEDGRVVGVSVGVGSRRIGATHGVLIGAGGFERNAGLREQSGVPGSAAWSMAPAETNRGQVLEAAIELGAAVDLMDEGWWCPGIAMPDGGASFTLGFRGGIVVDRDGRRYANESLPYDQMGREMAADPARRVPSHLVFDSREGGRLPAIALPGGRPDDHLAAGTWVEADTLAELAKLIDAPELPETVARFNSFAEAGHDADFGRGEDEYARHFANPVLVPVDQPPFRAARLVLSDLGTKGGLVTDPDARVLRADGSAVEGLYAVGNSAASMTGGYYPGPGIPLGTAMAFAARAVDDLVAPVGK</sequence>
<dbReference type="SUPFAM" id="SSF51905">
    <property type="entry name" value="FAD/NAD(P)-binding domain"/>
    <property type="match status" value="1"/>
</dbReference>
<comment type="caution">
    <text evidence="6">The sequence shown here is derived from an EMBL/GenBank/DDBJ whole genome shotgun (WGS) entry which is preliminary data.</text>
</comment>
<dbReference type="PRINTS" id="PR00411">
    <property type="entry name" value="PNDRDTASEI"/>
</dbReference>
<evidence type="ECO:0000313" key="7">
    <source>
        <dbReference type="Proteomes" id="UP001595764"/>
    </source>
</evidence>
<protein>
    <submittedName>
        <fullName evidence="6">FAD-binding protein</fullName>
    </submittedName>
</protein>
<dbReference type="InterPro" id="IPR003953">
    <property type="entry name" value="FAD-dep_OxRdtase_2_FAD-bd"/>
</dbReference>
<comment type="cofactor">
    <cofactor evidence="1">
        <name>FAD</name>
        <dbReference type="ChEBI" id="CHEBI:57692"/>
    </cofactor>
</comment>
<evidence type="ECO:0000259" key="5">
    <source>
        <dbReference type="Pfam" id="PF00890"/>
    </source>
</evidence>
<evidence type="ECO:0000256" key="3">
    <source>
        <dbReference type="ARBA" id="ARBA00022827"/>
    </source>
</evidence>
<gene>
    <name evidence="6" type="ORF">ACFORO_01015</name>
</gene>
<organism evidence="6 7">
    <name type="scientific">Amycolatopsis halotolerans</name>
    <dbReference type="NCBI Taxonomy" id="330083"/>
    <lineage>
        <taxon>Bacteria</taxon>
        <taxon>Bacillati</taxon>
        <taxon>Actinomycetota</taxon>
        <taxon>Actinomycetes</taxon>
        <taxon>Pseudonocardiales</taxon>
        <taxon>Pseudonocardiaceae</taxon>
        <taxon>Amycolatopsis</taxon>
    </lineage>
</organism>
<dbReference type="EMBL" id="JBHRWI010000002">
    <property type="protein sequence ID" value="MFC3508729.1"/>
    <property type="molecule type" value="Genomic_DNA"/>
</dbReference>
<keyword evidence="7" id="KW-1185">Reference proteome</keyword>
<dbReference type="Gene3D" id="3.50.50.60">
    <property type="entry name" value="FAD/NAD(P)-binding domain"/>
    <property type="match status" value="2"/>
</dbReference>
<dbReference type="PANTHER" id="PTHR43400">
    <property type="entry name" value="FUMARATE REDUCTASE"/>
    <property type="match status" value="1"/>
</dbReference>
<dbReference type="InterPro" id="IPR050315">
    <property type="entry name" value="FAD-oxidoreductase_2"/>
</dbReference>
<name>A0ABV7Q911_9PSEU</name>
<dbReference type="InterPro" id="IPR027477">
    <property type="entry name" value="Succ_DH/fumarate_Rdtase_cat_sf"/>
</dbReference>
<feature type="domain" description="FAD-dependent oxidoreductase 2 FAD-binding" evidence="5">
    <location>
        <begin position="8"/>
        <end position="481"/>
    </location>
</feature>
<proteinExistence type="predicted"/>
<evidence type="ECO:0000256" key="4">
    <source>
        <dbReference type="ARBA" id="ARBA00023002"/>
    </source>
</evidence>
<keyword evidence="4" id="KW-0560">Oxidoreductase</keyword>
<dbReference type="Proteomes" id="UP001595764">
    <property type="component" value="Unassembled WGS sequence"/>
</dbReference>
<dbReference type="SUPFAM" id="SSF56425">
    <property type="entry name" value="Succinate dehydrogenase/fumarate reductase flavoprotein, catalytic domain"/>
    <property type="match status" value="1"/>
</dbReference>
<accession>A0ABV7Q911</accession>
<keyword evidence="3" id="KW-0274">FAD</keyword>
<keyword evidence="2" id="KW-0285">Flavoprotein</keyword>
<evidence type="ECO:0000256" key="2">
    <source>
        <dbReference type="ARBA" id="ARBA00022630"/>
    </source>
</evidence>
<dbReference type="InterPro" id="IPR036188">
    <property type="entry name" value="FAD/NAD-bd_sf"/>
</dbReference>
<evidence type="ECO:0000313" key="6">
    <source>
        <dbReference type="EMBL" id="MFC3508729.1"/>
    </source>
</evidence>
<reference evidence="7" key="1">
    <citation type="journal article" date="2019" name="Int. J. Syst. Evol. Microbiol.">
        <title>The Global Catalogue of Microorganisms (GCM) 10K type strain sequencing project: providing services to taxonomists for standard genome sequencing and annotation.</title>
        <authorList>
            <consortium name="The Broad Institute Genomics Platform"/>
            <consortium name="The Broad Institute Genome Sequencing Center for Infectious Disease"/>
            <person name="Wu L."/>
            <person name="Ma J."/>
        </authorList>
    </citation>
    <scope>NUCLEOTIDE SEQUENCE [LARGE SCALE GENOMIC DNA]</scope>
    <source>
        <strain evidence="7">CGMCC 4.7682</strain>
    </source>
</reference>